<comment type="caution">
    <text evidence="1">The sequence shown here is derived from an EMBL/GenBank/DDBJ whole genome shotgun (WGS) entry which is preliminary data.</text>
</comment>
<reference evidence="1" key="1">
    <citation type="submission" date="2020-05" db="EMBL/GenBank/DDBJ databases">
        <title>Large-scale comparative analyses of tick genomes elucidate their genetic diversity and vector capacities.</title>
        <authorList>
            <person name="Jia N."/>
            <person name="Wang J."/>
            <person name="Shi W."/>
            <person name="Du L."/>
            <person name="Sun Y."/>
            <person name="Zhan W."/>
            <person name="Jiang J."/>
            <person name="Wang Q."/>
            <person name="Zhang B."/>
            <person name="Ji P."/>
            <person name="Sakyi L.B."/>
            <person name="Cui X."/>
            <person name="Yuan T."/>
            <person name="Jiang B."/>
            <person name="Yang W."/>
            <person name="Lam T.T.-Y."/>
            <person name="Chang Q."/>
            <person name="Ding S."/>
            <person name="Wang X."/>
            <person name="Zhu J."/>
            <person name="Ruan X."/>
            <person name="Zhao L."/>
            <person name="Wei J."/>
            <person name="Que T."/>
            <person name="Du C."/>
            <person name="Cheng J."/>
            <person name="Dai P."/>
            <person name="Han X."/>
            <person name="Huang E."/>
            <person name="Gao Y."/>
            <person name="Liu J."/>
            <person name="Shao H."/>
            <person name="Ye R."/>
            <person name="Li L."/>
            <person name="Wei W."/>
            <person name="Wang X."/>
            <person name="Wang C."/>
            <person name="Yang T."/>
            <person name="Huo Q."/>
            <person name="Li W."/>
            <person name="Guo W."/>
            <person name="Chen H."/>
            <person name="Zhou L."/>
            <person name="Ni X."/>
            <person name="Tian J."/>
            <person name="Zhou Y."/>
            <person name="Sheng Y."/>
            <person name="Liu T."/>
            <person name="Pan Y."/>
            <person name="Xia L."/>
            <person name="Li J."/>
            <person name="Zhao F."/>
            <person name="Cao W."/>
        </authorList>
    </citation>
    <scope>NUCLEOTIDE SEQUENCE</scope>
    <source>
        <strain evidence="1">Dsil-2018</strain>
    </source>
</reference>
<organism evidence="1 2">
    <name type="scientific">Dermacentor silvarum</name>
    <name type="common">Tick</name>
    <dbReference type="NCBI Taxonomy" id="543639"/>
    <lineage>
        <taxon>Eukaryota</taxon>
        <taxon>Metazoa</taxon>
        <taxon>Ecdysozoa</taxon>
        <taxon>Arthropoda</taxon>
        <taxon>Chelicerata</taxon>
        <taxon>Arachnida</taxon>
        <taxon>Acari</taxon>
        <taxon>Parasitiformes</taxon>
        <taxon>Ixodida</taxon>
        <taxon>Ixodoidea</taxon>
        <taxon>Ixodidae</taxon>
        <taxon>Rhipicephalinae</taxon>
        <taxon>Dermacentor</taxon>
    </lineage>
</organism>
<accession>A0ACB8CPW1</accession>
<keyword evidence="2" id="KW-1185">Reference proteome</keyword>
<name>A0ACB8CPW1_DERSI</name>
<protein>
    <submittedName>
        <fullName evidence="1">Uncharacterized protein</fullName>
    </submittedName>
</protein>
<gene>
    <name evidence="1" type="ORF">HPB49_004541</name>
</gene>
<dbReference type="EMBL" id="CM023474">
    <property type="protein sequence ID" value="KAH7949057.1"/>
    <property type="molecule type" value="Genomic_DNA"/>
</dbReference>
<proteinExistence type="predicted"/>
<evidence type="ECO:0000313" key="1">
    <source>
        <dbReference type="EMBL" id="KAH7949057.1"/>
    </source>
</evidence>
<evidence type="ECO:0000313" key="2">
    <source>
        <dbReference type="Proteomes" id="UP000821865"/>
    </source>
</evidence>
<dbReference type="Proteomes" id="UP000821865">
    <property type="component" value="Chromosome 5"/>
</dbReference>
<sequence>MSTSAKVDFRKARRSMDNVISLVNCVKLIKAARNITIDVFLDIKGAFDNVTDESVGVGGHMCHWISDYLTDRSVNIYTKEGDTAAHTVHRGP</sequence>